<feature type="compositionally biased region" description="Basic and acidic residues" evidence="2">
    <location>
        <begin position="161"/>
        <end position="218"/>
    </location>
</feature>
<name>A0A1X2H4K9_SYNRA</name>
<dbReference type="PANTHER" id="PTHR48034">
    <property type="entry name" value="TRANSFORMER-2 SEX-DETERMINING PROTEIN-RELATED"/>
    <property type="match status" value="1"/>
</dbReference>
<dbReference type="GO" id="GO:0003723">
    <property type="term" value="F:RNA binding"/>
    <property type="evidence" value="ECO:0007669"/>
    <property type="project" value="UniProtKB-UniRule"/>
</dbReference>
<dbReference type="Pfam" id="PF00076">
    <property type="entry name" value="RRM_1"/>
    <property type="match status" value="1"/>
</dbReference>
<feature type="region of interest" description="Disordered" evidence="2">
    <location>
        <begin position="1"/>
        <end position="63"/>
    </location>
</feature>
<proteinExistence type="predicted"/>
<feature type="domain" description="RRM" evidence="3">
    <location>
        <begin position="60"/>
        <end position="138"/>
    </location>
</feature>
<dbReference type="AlphaFoldDB" id="A0A1X2H4K9"/>
<feature type="compositionally biased region" description="Basic and acidic residues" evidence="2">
    <location>
        <begin position="30"/>
        <end position="54"/>
    </location>
</feature>
<dbReference type="InterPro" id="IPR050441">
    <property type="entry name" value="RBM"/>
</dbReference>
<dbReference type="SMART" id="SM00360">
    <property type="entry name" value="RRM"/>
    <property type="match status" value="1"/>
</dbReference>
<evidence type="ECO:0000256" key="1">
    <source>
        <dbReference type="PROSITE-ProRule" id="PRU00176"/>
    </source>
</evidence>
<comment type="caution">
    <text evidence="4">The sequence shown here is derived from an EMBL/GenBank/DDBJ whole genome shotgun (WGS) entry which is preliminary data.</text>
</comment>
<evidence type="ECO:0000259" key="3">
    <source>
        <dbReference type="PROSITE" id="PS50102"/>
    </source>
</evidence>
<dbReference type="OrthoDB" id="6159137at2759"/>
<dbReference type="PROSITE" id="PS50102">
    <property type="entry name" value="RRM"/>
    <property type="match status" value="1"/>
</dbReference>
<evidence type="ECO:0000256" key="2">
    <source>
        <dbReference type="SAM" id="MobiDB-lite"/>
    </source>
</evidence>
<accession>A0A1X2H4K9</accession>
<protein>
    <recommendedName>
        <fullName evidence="3">RRM domain-containing protein</fullName>
    </recommendedName>
</protein>
<evidence type="ECO:0000313" key="4">
    <source>
        <dbReference type="EMBL" id="ORY93258.1"/>
    </source>
</evidence>
<dbReference type="SUPFAM" id="SSF54928">
    <property type="entry name" value="RNA-binding domain, RBD"/>
    <property type="match status" value="1"/>
</dbReference>
<organism evidence="4 5">
    <name type="scientific">Syncephalastrum racemosum</name>
    <name type="common">Filamentous fungus</name>
    <dbReference type="NCBI Taxonomy" id="13706"/>
    <lineage>
        <taxon>Eukaryota</taxon>
        <taxon>Fungi</taxon>
        <taxon>Fungi incertae sedis</taxon>
        <taxon>Mucoromycota</taxon>
        <taxon>Mucoromycotina</taxon>
        <taxon>Mucoromycetes</taxon>
        <taxon>Mucorales</taxon>
        <taxon>Syncephalastraceae</taxon>
        <taxon>Syncephalastrum</taxon>
    </lineage>
</organism>
<dbReference type="InterPro" id="IPR012677">
    <property type="entry name" value="Nucleotide-bd_a/b_plait_sf"/>
</dbReference>
<reference evidence="4 5" key="1">
    <citation type="submission" date="2016-07" db="EMBL/GenBank/DDBJ databases">
        <title>Pervasive Adenine N6-methylation of Active Genes in Fungi.</title>
        <authorList>
            <consortium name="DOE Joint Genome Institute"/>
            <person name="Mondo S.J."/>
            <person name="Dannebaum R.O."/>
            <person name="Kuo R.C."/>
            <person name="Labutti K."/>
            <person name="Haridas S."/>
            <person name="Kuo A."/>
            <person name="Salamov A."/>
            <person name="Ahrendt S.R."/>
            <person name="Lipzen A."/>
            <person name="Sullivan W."/>
            <person name="Andreopoulos W.B."/>
            <person name="Clum A."/>
            <person name="Lindquist E."/>
            <person name="Daum C."/>
            <person name="Ramamoorthy G.K."/>
            <person name="Gryganskyi A."/>
            <person name="Culley D."/>
            <person name="Magnuson J.K."/>
            <person name="James T.Y."/>
            <person name="O'Malley M.A."/>
            <person name="Stajich J.E."/>
            <person name="Spatafora J.W."/>
            <person name="Visel A."/>
            <person name="Grigoriev I.V."/>
        </authorList>
    </citation>
    <scope>NUCLEOTIDE SEQUENCE [LARGE SCALE GENOMIC DNA]</scope>
    <source>
        <strain evidence="4 5">NRRL 2496</strain>
    </source>
</reference>
<dbReference type="STRING" id="13706.A0A1X2H4K9"/>
<keyword evidence="5" id="KW-1185">Reference proteome</keyword>
<dbReference type="InterPro" id="IPR035979">
    <property type="entry name" value="RBD_domain_sf"/>
</dbReference>
<dbReference type="Gene3D" id="3.30.70.330">
    <property type="match status" value="1"/>
</dbReference>
<dbReference type="InterPro" id="IPR000504">
    <property type="entry name" value="RRM_dom"/>
</dbReference>
<dbReference type="EMBL" id="MCGN01000009">
    <property type="protein sequence ID" value="ORY93258.1"/>
    <property type="molecule type" value="Genomic_DNA"/>
</dbReference>
<feature type="region of interest" description="Disordered" evidence="2">
    <location>
        <begin position="133"/>
        <end position="234"/>
    </location>
</feature>
<keyword evidence="1" id="KW-0694">RNA-binding</keyword>
<dbReference type="OMA" id="YKGVQNM"/>
<dbReference type="Proteomes" id="UP000242180">
    <property type="component" value="Unassembled WGS sequence"/>
</dbReference>
<feature type="compositionally biased region" description="Pro residues" evidence="2">
    <location>
        <begin position="220"/>
        <end position="234"/>
    </location>
</feature>
<evidence type="ECO:0000313" key="5">
    <source>
        <dbReference type="Proteomes" id="UP000242180"/>
    </source>
</evidence>
<dbReference type="InParanoid" id="A0A1X2H4K9"/>
<sequence length="234" mass="27552">MSEVDNGASEQRYADERARTPPSRSRSRSPLREHSDSRYRSRSRSRDLPPREPVDQNPGDNLFVTGLSLRTNSADLEDLVSKYGKVVKAEVMYDPHTRESRGFGFIRMSNSEEAERVIAGVNGTDVDGRMITIEKARRSRPRTPTPGRYYGPPKRGPRPPRGGDPRYDRYYERSYMDRYDPPRYERGGYDRYDRGYDRYERGGYDRYDRGYDRYDRRPPPPRYDPYPPRPRSPY</sequence>
<gene>
    <name evidence="4" type="ORF">BCR43DRAFT_496595</name>
</gene>